<sequence length="472" mass="49423">MSRTDPKTLREAADAIATGRISSVEMTTDALERADRSQPHLNAFIEIERDAALDAAQAADEARSRGLPLGVLHGVPLAHKDMFDRAAKITGCGSKIRADHVAAETSTVIQRLESAGALQIGRLNMSEFAMGPTGHNAHHGRAINPVDPARITAGSSSGSGAAVGGGVVLAALGSDTGGSIRLPAACCGVVGIKPTQGRVSRHGAMPLSFSQDCIGPLARTVEDAYLLLQLISGVDGRDPTCCNIPTPAALTTEIATMRIGLGGGVFADALSGDVATAMEDMARLLRPVCRSVEPVLPPDLSHVAELANVVAMSEAGAVHFDALRRRPEDFGPQVRMRLAQAIAIPAPVYLRALQIRVIMLEEMLRTVFSACDLLIVPTMPFLPPLASEVDVGAGATMNRIISAMTAFTRPFSFLGLPVVTLPVARSRAGLPVGLQIVAPPWQERRAASLALHIEQALALGPFSAGFSRHEAA</sequence>
<feature type="domain" description="Amidase" evidence="1">
    <location>
        <begin position="25"/>
        <end position="445"/>
    </location>
</feature>
<dbReference type="InterPro" id="IPR023631">
    <property type="entry name" value="Amidase_dom"/>
</dbReference>
<dbReference type="PANTHER" id="PTHR11895:SF176">
    <property type="entry name" value="AMIDASE AMID-RELATED"/>
    <property type="match status" value="1"/>
</dbReference>
<dbReference type="PANTHER" id="PTHR11895">
    <property type="entry name" value="TRANSAMIDASE"/>
    <property type="match status" value="1"/>
</dbReference>
<evidence type="ECO:0000259" key="1">
    <source>
        <dbReference type="Pfam" id="PF01425"/>
    </source>
</evidence>
<organism evidence="2 3">
    <name type="scientific">Ferranicluibacter rubi</name>
    <dbReference type="NCBI Taxonomy" id="2715133"/>
    <lineage>
        <taxon>Bacteria</taxon>
        <taxon>Pseudomonadati</taxon>
        <taxon>Pseudomonadota</taxon>
        <taxon>Alphaproteobacteria</taxon>
        <taxon>Hyphomicrobiales</taxon>
        <taxon>Rhizobiaceae</taxon>
        <taxon>Ferranicluibacter</taxon>
    </lineage>
</organism>
<reference evidence="2" key="1">
    <citation type="submission" date="2020-03" db="EMBL/GenBank/DDBJ databases">
        <title>Ferranicluibacter endophyticum gen. nov., sp. nov., a new genus isolated from Rubus ulmifolius Schott. stem.</title>
        <authorList>
            <person name="Roca-Couso R."/>
            <person name="Flores-Felix J.D."/>
            <person name="Igual J.M."/>
            <person name="Rivas R."/>
        </authorList>
    </citation>
    <scope>NUCLEOTIDE SEQUENCE</scope>
    <source>
        <strain evidence="2">CRRU44</strain>
    </source>
</reference>
<protein>
    <submittedName>
        <fullName evidence="2">Amidase</fullName>
    </submittedName>
</protein>
<dbReference type="GO" id="GO:0003824">
    <property type="term" value="F:catalytic activity"/>
    <property type="evidence" value="ECO:0007669"/>
    <property type="project" value="InterPro"/>
</dbReference>
<dbReference type="Pfam" id="PF01425">
    <property type="entry name" value="Amidase"/>
    <property type="match status" value="1"/>
</dbReference>
<accession>A0AA43ZG11</accession>
<dbReference type="Proteomes" id="UP001155840">
    <property type="component" value="Unassembled WGS sequence"/>
</dbReference>
<comment type="caution">
    <text evidence="2">The sequence shown here is derived from an EMBL/GenBank/DDBJ whole genome shotgun (WGS) entry which is preliminary data.</text>
</comment>
<dbReference type="InterPro" id="IPR000120">
    <property type="entry name" value="Amidase"/>
</dbReference>
<evidence type="ECO:0000313" key="2">
    <source>
        <dbReference type="EMBL" id="NHT77173.1"/>
    </source>
</evidence>
<name>A0AA43ZG11_9HYPH</name>
<gene>
    <name evidence="2" type="ORF">G8E10_15785</name>
</gene>
<dbReference type="SUPFAM" id="SSF75304">
    <property type="entry name" value="Amidase signature (AS) enzymes"/>
    <property type="match status" value="1"/>
</dbReference>
<dbReference type="EMBL" id="JAANCM010000008">
    <property type="protein sequence ID" value="NHT77173.1"/>
    <property type="molecule type" value="Genomic_DNA"/>
</dbReference>
<dbReference type="InterPro" id="IPR036928">
    <property type="entry name" value="AS_sf"/>
</dbReference>
<dbReference type="AlphaFoldDB" id="A0AA43ZG11"/>
<dbReference type="Gene3D" id="3.90.1300.10">
    <property type="entry name" value="Amidase signature (AS) domain"/>
    <property type="match status" value="1"/>
</dbReference>
<proteinExistence type="predicted"/>
<evidence type="ECO:0000313" key="3">
    <source>
        <dbReference type="Proteomes" id="UP001155840"/>
    </source>
</evidence>
<dbReference type="RefSeq" id="WP_165929833.1">
    <property type="nucleotide sequence ID" value="NZ_JAANCM010000008.1"/>
</dbReference>
<keyword evidence="3" id="KW-1185">Reference proteome</keyword>